<reference evidence="4 5" key="1">
    <citation type="journal article" date="2015" name="Int. J. Syst. Evol. Microbiol.">
        <title>Erwinia iniecta sp. nov., isolated from Russian wheat aphids (Diuraphis noxia).</title>
        <authorList>
            <person name="Campillo T."/>
            <person name="Luna E."/>
            <person name="Portier P."/>
            <person name="Fischer-Le Saux M."/>
            <person name="Lapitan N."/>
            <person name="Tisserat N.A."/>
            <person name="Leach J.E."/>
        </authorList>
    </citation>
    <scope>NUCLEOTIDE SEQUENCE [LARGE SCALE GENOMIC DNA]</scope>
    <source>
        <strain evidence="2 5">B120</strain>
        <strain evidence="3 4">B149</strain>
    </source>
</reference>
<keyword evidence="5" id="KW-1185">Reference proteome</keyword>
<organism evidence="3 4">
    <name type="scientific">Winslowiella iniecta</name>
    <dbReference type="NCBI Taxonomy" id="1560201"/>
    <lineage>
        <taxon>Bacteria</taxon>
        <taxon>Pseudomonadati</taxon>
        <taxon>Pseudomonadota</taxon>
        <taxon>Gammaproteobacteria</taxon>
        <taxon>Enterobacterales</taxon>
        <taxon>Erwiniaceae</taxon>
        <taxon>Winslowiella</taxon>
    </lineage>
</organism>
<sequence>MNTQYALRRLSLPEQWRSDPFRIIFMLAMMVFWSAIIVWILPLFSHGNTQAAFIGMLSGLSVNFWLTCIARLRIEQVNPPYAVIALLERFNYQQTADGYYDLKLAGYKKFKAQRIYLTQQEDTLVITGPCNVLKKIIKNINPLPLNR</sequence>
<comment type="caution">
    <text evidence="3">The sequence shown here is derived from an EMBL/GenBank/DDBJ whole genome shotgun (WGS) entry which is preliminary data.</text>
</comment>
<protein>
    <submittedName>
        <fullName evidence="3">Uncharacterized protein</fullName>
    </submittedName>
</protein>
<dbReference type="STRING" id="1560201.NG42_12090"/>
<evidence type="ECO:0000313" key="2">
    <source>
        <dbReference type="EMBL" id="KOC89577.1"/>
    </source>
</evidence>
<dbReference type="EMBL" id="JRXE01000015">
    <property type="protein sequence ID" value="KOC89577.1"/>
    <property type="molecule type" value="Genomic_DNA"/>
</dbReference>
<evidence type="ECO:0000313" key="4">
    <source>
        <dbReference type="Proteomes" id="UP000036851"/>
    </source>
</evidence>
<dbReference type="EMBL" id="JRXF01000010">
    <property type="protein sequence ID" value="KOC93869.1"/>
    <property type="molecule type" value="Genomic_DNA"/>
</dbReference>
<gene>
    <name evidence="2" type="ORF">NG42_12090</name>
    <name evidence="3" type="ORF">NG43_07855</name>
</gene>
<feature type="transmembrane region" description="Helical" evidence="1">
    <location>
        <begin position="50"/>
        <end position="70"/>
    </location>
</feature>
<dbReference type="RefSeq" id="WP_052899657.1">
    <property type="nucleotide sequence ID" value="NZ_JRXE01000015.1"/>
</dbReference>
<keyword evidence="1" id="KW-1133">Transmembrane helix</keyword>
<dbReference type="Proteomes" id="UP000037088">
    <property type="component" value="Unassembled WGS sequence"/>
</dbReference>
<dbReference type="OrthoDB" id="6555774at2"/>
<accession>A0A0L7TET3</accession>
<evidence type="ECO:0000256" key="1">
    <source>
        <dbReference type="SAM" id="Phobius"/>
    </source>
</evidence>
<dbReference type="PATRIC" id="fig|1560201.3.peg.2580"/>
<dbReference type="Proteomes" id="UP000036851">
    <property type="component" value="Unassembled WGS sequence"/>
</dbReference>
<evidence type="ECO:0000313" key="5">
    <source>
        <dbReference type="Proteomes" id="UP000037088"/>
    </source>
</evidence>
<evidence type="ECO:0000313" key="3">
    <source>
        <dbReference type="EMBL" id="KOC93869.1"/>
    </source>
</evidence>
<feature type="transmembrane region" description="Helical" evidence="1">
    <location>
        <begin position="21"/>
        <end position="44"/>
    </location>
</feature>
<dbReference type="AlphaFoldDB" id="A0A0L7TET3"/>
<proteinExistence type="predicted"/>
<keyword evidence="1" id="KW-0472">Membrane</keyword>
<keyword evidence="1" id="KW-0812">Transmembrane</keyword>
<name>A0A0L7TET3_9GAMM</name>